<accession>A0A6S6WTB6</accession>
<evidence type="ECO:0000313" key="2">
    <source>
        <dbReference type="EMBL" id="CAB0149719.1"/>
    </source>
</evidence>
<sequence length="265" mass="30095">MRLLSFLAVLLLLYISNAHAESPQDTRAACEKNDGVWTKFEDLYPEGTLSGDDIGRYICRIRTREEGSSCTSQKQCRGQCLAPEGTKAGAEAVGVCAEFMWLSVFERNRTIIGGRVVYPEYSMEMTDRKKRLLAELYRNLEKWKSAELVSYSFTAENENCFCFFAQYYGPVETFVNDRKVSKVVYLGKARDGYKPGDEITSPTSLGQTVLAFFKYTEEHIEKATGNALIEVTYDPTFGFPTLIKFDRPDYADDQSSVVIYDFKPM</sequence>
<feature type="signal peptide" evidence="1">
    <location>
        <begin position="1"/>
        <end position="20"/>
    </location>
</feature>
<evidence type="ECO:0000256" key="1">
    <source>
        <dbReference type="SAM" id="SignalP"/>
    </source>
</evidence>
<name>A0A6S6WTB6_9GAMM</name>
<dbReference type="RefSeq" id="WP_173919337.1">
    <property type="nucleotide sequence ID" value="NZ_CADCXY010000001.1"/>
</dbReference>
<dbReference type="InterPro" id="IPR046172">
    <property type="entry name" value="DUF6174"/>
</dbReference>
<dbReference type="EMBL" id="CADCXY010000001">
    <property type="protein sequence ID" value="CAB0149719.1"/>
    <property type="molecule type" value="Genomic_DNA"/>
</dbReference>
<keyword evidence="1" id="KW-0732">Signal</keyword>
<organism evidence="2 3">
    <name type="scientific">Pseudidiomarina piscicola</name>
    <dbReference type="NCBI Taxonomy" id="2614830"/>
    <lineage>
        <taxon>Bacteria</taxon>
        <taxon>Pseudomonadati</taxon>
        <taxon>Pseudomonadota</taxon>
        <taxon>Gammaproteobacteria</taxon>
        <taxon>Alteromonadales</taxon>
        <taxon>Idiomarinaceae</taxon>
        <taxon>Pseudidiomarina</taxon>
    </lineage>
</organism>
<keyword evidence="3" id="KW-1185">Reference proteome</keyword>
<reference evidence="2 3" key="1">
    <citation type="submission" date="2020-02" db="EMBL/GenBank/DDBJ databases">
        <authorList>
            <person name="Rodrigo-Torres L."/>
            <person name="Arahal R. D."/>
            <person name="Lucena T."/>
        </authorList>
    </citation>
    <scope>NUCLEOTIDE SEQUENCE [LARGE SCALE GENOMIC DNA]</scope>
    <source>
        <strain evidence="2 3">CECT 9734</strain>
    </source>
</reference>
<proteinExistence type="predicted"/>
<gene>
    <name evidence="2" type="ORF">PSI9734_00292</name>
</gene>
<evidence type="ECO:0000313" key="3">
    <source>
        <dbReference type="Proteomes" id="UP000481517"/>
    </source>
</evidence>
<dbReference type="AlphaFoldDB" id="A0A6S6WTB6"/>
<dbReference type="Proteomes" id="UP000481517">
    <property type="component" value="Unassembled WGS sequence"/>
</dbReference>
<protein>
    <submittedName>
        <fullName evidence="2">Uncharacterized protein</fullName>
    </submittedName>
</protein>
<feature type="chain" id="PRO_5028818242" evidence="1">
    <location>
        <begin position="21"/>
        <end position="265"/>
    </location>
</feature>
<dbReference type="Pfam" id="PF19671">
    <property type="entry name" value="DUF6174"/>
    <property type="match status" value="1"/>
</dbReference>